<sequence>MDLDFQNHQFDLFTDWRPNQTKKEFTQKLQQQAQAEKAQLPHLLTRDDLKKRWDMNSRQSVHQVASKLDFPAPVYTFNQGKTLLYLETEIQIYEINHPWIISPADRFNYSQWIFENVINSDD</sequence>
<dbReference type="RefSeq" id="WP_017866859.1">
    <property type="nucleotide sequence ID" value="NZ_BJYB01000038.1"/>
</dbReference>
<evidence type="ECO:0000313" key="1">
    <source>
        <dbReference type="EMBL" id="KRP35906.1"/>
    </source>
</evidence>
<reference evidence="1 2" key="1">
    <citation type="journal article" date="2015" name="Genome Announc.">
        <title>Expanding the biotechnology potential of lactobacilli through comparative genomics of 213 strains and associated genera.</title>
        <authorList>
            <person name="Sun Z."/>
            <person name="Harris H.M."/>
            <person name="McCann A."/>
            <person name="Guo C."/>
            <person name="Argimon S."/>
            <person name="Zhang W."/>
            <person name="Yang X."/>
            <person name="Jeffery I.B."/>
            <person name="Cooney J.C."/>
            <person name="Kagawa T.F."/>
            <person name="Liu W."/>
            <person name="Song Y."/>
            <person name="Salvetti E."/>
            <person name="Wrobel A."/>
            <person name="Rasinkangas P."/>
            <person name="Parkhill J."/>
            <person name="Rea M.C."/>
            <person name="O'Sullivan O."/>
            <person name="Ritari J."/>
            <person name="Douillard F.P."/>
            <person name="Paul Ross R."/>
            <person name="Yang R."/>
            <person name="Briner A.E."/>
            <person name="Felis G.E."/>
            <person name="de Vos W.M."/>
            <person name="Barrangou R."/>
            <person name="Klaenhammer T.R."/>
            <person name="Caufield P.W."/>
            <person name="Cui Y."/>
            <person name="Zhang H."/>
            <person name="O'Toole P.W."/>
        </authorList>
    </citation>
    <scope>NUCLEOTIDE SEQUENCE [LARGE SCALE GENOMIC DNA]</scope>
    <source>
        <strain evidence="1 2">NBRC 103219</strain>
    </source>
</reference>
<evidence type="ECO:0000313" key="2">
    <source>
        <dbReference type="Proteomes" id="UP000051886"/>
    </source>
</evidence>
<dbReference type="PATRIC" id="fig|449659.4.peg.1389"/>
<name>A0A0R2XIB4_9LACO</name>
<comment type="caution">
    <text evidence="1">The sequence shown here is derived from an EMBL/GenBank/DDBJ whole genome shotgun (WGS) entry which is preliminary data.</text>
</comment>
<proteinExistence type="predicted"/>
<accession>A0A0R2XIB4</accession>
<dbReference type="EMBL" id="JQCN01000025">
    <property type="protein sequence ID" value="KRP35906.1"/>
    <property type="molecule type" value="Genomic_DNA"/>
</dbReference>
<organism evidence="1 2">
    <name type="scientific">Ligilactobacillus pobuzihii</name>
    <dbReference type="NCBI Taxonomy" id="449659"/>
    <lineage>
        <taxon>Bacteria</taxon>
        <taxon>Bacillati</taxon>
        <taxon>Bacillota</taxon>
        <taxon>Bacilli</taxon>
        <taxon>Lactobacillales</taxon>
        <taxon>Lactobacillaceae</taxon>
        <taxon>Ligilactobacillus</taxon>
    </lineage>
</organism>
<dbReference type="Proteomes" id="UP000051886">
    <property type="component" value="Unassembled WGS sequence"/>
</dbReference>
<dbReference type="AlphaFoldDB" id="A0A0R2XIB4"/>
<protein>
    <submittedName>
        <fullName evidence="1">Uncharacterized protein</fullName>
    </submittedName>
</protein>
<keyword evidence="2" id="KW-1185">Reference proteome</keyword>
<gene>
    <name evidence="1" type="ORF">IV66_GL001371</name>
</gene>
<dbReference type="OrthoDB" id="2313588at2"/>